<evidence type="ECO:0000256" key="3">
    <source>
        <dbReference type="PROSITE-ProRule" id="PRU10141"/>
    </source>
</evidence>
<dbReference type="EMBL" id="JAVMIP010000033">
    <property type="protein sequence ID" value="MDS3862494.1"/>
    <property type="molecule type" value="Genomic_DNA"/>
</dbReference>
<dbReference type="InterPro" id="IPR017441">
    <property type="entry name" value="Protein_kinase_ATP_BS"/>
</dbReference>
<evidence type="ECO:0000256" key="1">
    <source>
        <dbReference type="ARBA" id="ARBA00022741"/>
    </source>
</evidence>
<dbReference type="Pfam" id="PF00498">
    <property type="entry name" value="FHA"/>
    <property type="match status" value="1"/>
</dbReference>
<protein>
    <submittedName>
        <fullName evidence="6">FHA domain-containing serine/threonine-protein kinase</fullName>
        <ecNumber evidence="6">2.7.11.1</ecNumber>
    </submittedName>
</protein>
<reference evidence="7" key="1">
    <citation type="submission" date="2023-07" db="EMBL/GenBank/DDBJ databases">
        <authorList>
            <person name="Luz R."/>
            <person name="Cordeiro R."/>
            <person name="Fonseca A."/>
            <person name="Goncalves V."/>
        </authorList>
    </citation>
    <scope>NUCLEOTIDE SEQUENCE [LARGE SCALE GENOMIC DNA]</scope>
    <source>
        <strain evidence="7">BACA0444</strain>
    </source>
</reference>
<proteinExistence type="predicted"/>
<dbReference type="PROSITE" id="PS00107">
    <property type="entry name" value="PROTEIN_KINASE_ATP"/>
    <property type="match status" value="1"/>
</dbReference>
<dbReference type="Proteomes" id="UP001268256">
    <property type="component" value="Unassembled WGS sequence"/>
</dbReference>
<dbReference type="PANTHER" id="PTHR24363">
    <property type="entry name" value="SERINE/THREONINE PROTEIN KINASE"/>
    <property type="match status" value="1"/>
</dbReference>
<feature type="domain" description="FHA" evidence="4">
    <location>
        <begin position="26"/>
        <end position="79"/>
    </location>
</feature>
<gene>
    <name evidence="6" type="ORF">RIF25_16990</name>
</gene>
<dbReference type="PROSITE" id="PS00108">
    <property type="entry name" value="PROTEIN_KINASE_ST"/>
    <property type="match status" value="1"/>
</dbReference>
<dbReference type="GO" id="GO:0004674">
    <property type="term" value="F:protein serine/threonine kinase activity"/>
    <property type="evidence" value="ECO:0007669"/>
    <property type="project" value="UniProtKB-EC"/>
</dbReference>
<dbReference type="SMART" id="SM00220">
    <property type="entry name" value="S_TKc"/>
    <property type="match status" value="1"/>
</dbReference>
<keyword evidence="2 3" id="KW-0067">ATP-binding</keyword>
<evidence type="ECO:0000313" key="6">
    <source>
        <dbReference type="EMBL" id="MDS3862494.1"/>
    </source>
</evidence>
<dbReference type="PROSITE" id="PS50011">
    <property type="entry name" value="PROTEIN_KINASE_DOM"/>
    <property type="match status" value="1"/>
</dbReference>
<dbReference type="InterPro" id="IPR008984">
    <property type="entry name" value="SMAD_FHA_dom_sf"/>
</dbReference>
<dbReference type="Pfam" id="PF00069">
    <property type="entry name" value="Pkinase"/>
    <property type="match status" value="1"/>
</dbReference>
<name>A0AAE4FWA6_9CYAN</name>
<dbReference type="SUPFAM" id="SSF56112">
    <property type="entry name" value="Protein kinase-like (PK-like)"/>
    <property type="match status" value="1"/>
</dbReference>
<dbReference type="AlphaFoldDB" id="A0AAE4FWA6"/>
<keyword evidence="1 3" id="KW-0547">Nucleotide-binding</keyword>
<keyword evidence="6" id="KW-0418">Kinase</keyword>
<dbReference type="InterPro" id="IPR000719">
    <property type="entry name" value="Prot_kinase_dom"/>
</dbReference>
<dbReference type="Gene3D" id="1.10.510.10">
    <property type="entry name" value="Transferase(Phosphotransferase) domain 1"/>
    <property type="match status" value="1"/>
</dbReference>
<evidence type="ECO:0000313" key="7">
    <source>
        <dbReference type="Proteomes" id="UP001268256"/>
    </source>
</evidence>
<dbReference type="GO" id="GO:0005524">
    <property type="term" value="F:ATP binding"/>
    <property type="evidence" value="ECO:0007669"/>
    <property type="project" value="UniProtKB-UniRule"/>
</dbReference>
<feature type="binding site" evidence="3">
    <location>
        <position position="179"/>
    </location>
    <ligand>
        <name>ATP</name>
        <dbReference type="ChEBI" id="CHEBI:30616"/>
    </ligand>
</feature>
<comment type="caution">
    <text evidence="6">The sequence shown here is derived from an EMBL/GenBank/DDBJ whole genome shotgun (WGS) entry which is preliminary data.</text>
</comment>
<dbReference type="InterPro" id="IPR000253">
    <property type="entry name" value="FHA_dom"/>
</dbReference>
<dbReference type="PROSITE" id="PS50006">
    <property type="entry name" value="FHA_DOMAIN"/>
    <property type="match status" value="1"/>
</dbReference>
<dbReference type="Gene3D" id="3.30.200.20">
    <property type="entry name" value="Phosphorylase Kinase, domain 1"/>
    <property type="match status" value="1"/>
</dbReference>
<evidence type="ECO:0000259" key="5">
    <source>
        <dbReference type="PROSITE" id="PS50011"/>
    </source>
</evidence>
<dbReference type="EC" id="2.7.11.1" evidence="6"/>
<dbReference type="InterPro" id="IPR008271">
    <property type="entry name" value="Ser/Thr_kinase_AS"/>
</dbReference>
<dbReference type="CDD" id="cd14014">
    <property type="entry name" value="STKc_PknB_like"/>
    <property type="match status" value="1"/>
</dbReference>
<keyword evidence="7" id="KW-1185">Reference proteome</keyword>
<evidence type="ECO:0000256" key="2">
    <source>
        <dbReference type="ARBA" id="ARBA00022840"/>
    </source>
</evidence>
<evidence type="ECO:0000259" key="4">
    <source>
        <dbReference type="PROSITE" id="PS50006"/>
    </source>
</evidence>
<feature type="domain" description="Protein kinase" evidence="5">
    <location>
        <begin position="144"/>
        <end position="404"/>
    </location>
</feature>
<keyword evidence="6" id="KW-0808">Transferase</keyword>
<dbReference type="InterPro" id="IPR011009">
    <property type="entry name" value="Kinase-like_dom_sf"/>
</dbReference>
<dbReference type="SUPFAM" id="SSF49879">
    <property type="entry name" value="SMAD/FHA domain"/>
    <property type="match status" value="1"/>
</dbReference>
<organism evidence="6 7">
    <name type="scientific">Pseudocalidococcus azoricus BACA0444</name>
    <dbReference type="NCBI Taxonomy" id="2918990"/>
    <lineage>
        <taxon>Bacteria</taxon>
        <taxon>Bacillati</taxon>
        <taxon>Cyanobacteriota</taxon>
        <taxon>Cyanophyceae</taxon>
        <taxon>Acaryochloridales</taxon>
        <taxon>Thermosynechococcaceae</taxon>
        <taxon>Pseudocalidococcus</taxon>
        <taxon>Pseudocalidococcus azoricus</taxon>
    </lineage>
</organism>
<dbReference type="Gene3D" id="2.60.200.20">
    <property type="match status" value="1"/>
</dbReference>
<sequence length="404" mass="45410">MVTLSLLDPWKRTPVKRWRFPAKPTIRIGRAADNDIILNDILIARYHAEVACYTDPENLGRWYVKNVGPTGTFLDGKLVSDGPLGNGSLLQLGPTGPILQFEVLSRRNAPSTLATCQHVGNMPGNLFCIHCGQPLNIQRTIRNYQVLRLLGHGGMGTTYLVCQETDYRPNQLPQVWVLKELRSDVEAEDKVQELFEREARILQGLCHAGIPKFHDYFIEDGKKYLVMELIHGLDLDRWVIRNGPVEPTQAIQWMLQTCGVLDYLHNQDPQVIHRDLKPSNLLVRSSDNQVVLIDFGAVKEAGHSPGTRIAVEGYSAPEQMLGHPVVQSDLYAVGATLAFLLLGDSPIRFYRHEMGVYRLNILDRPSVPENLKLVIQRATEPQVSNRYQSAIELARALKGCQENA</sequence>
<dbReference type="CDD" id="cd00060">
    <property type="entry name" value="FHA"/>
    <property type="match status" value="1"/>
</dbReference>
<dbReference type="PANTHER" id="PTHR24363:SF7">
    <property type="entry name" value="SERINE_THREONINE-PROTEIN KINASE-LIKE PROTEIN E"/>
    <property type="match status" value="1"/>
</dbReference>
<dbReference type="SMART" id="SM00240">
    <property type="entry name" value="FHA"/>
    <property type="match status" value="1"/>
</dbReference>
<accession>A0AAE4FWA6</accession>
<dbReference type="RefSeq" id="WP_322879699.1">
    <property type="nucleotide sequence ID" value="NZ_JAVMIP010000033.1"/>
</dbReference>